<feature type="chain" id="PRO_5022048955" description="Seryl-tRNA synthetase" evidence="2">
    <location>
        <begin position="24"/>
        <end position="104"/>
    </location>
</feature>
<evidence type="ECO:0000256" key="1">
    <source>
        <dbReference type="SAM" id="Phobius"/>
    </source>
</evidence>
<sequence>MKKIAYFLSFALLFTTLAPAAMAKDGDNNPEKKELSAEDQARLEELDSRILEIKAMDFKAMDKSERKEVRKELREINKEAKERGSGIYISTGAIIIILLLILIL</sequence>
<reference evidence="3 4" key="1">
    <citation type="submission" date="2019-07" db="EMBL/GenBank/DDBJ databases">
        <title>Whole genome shotgun sequence of Cyclobacterium qasimii NBRC 106168.</title>
        <authorList>
            <person name="Hosoyama A."/>
            <person name="Uohara A."/>
            <person name="Ohji S."/>
            <person name="Ichikawa N."/>
        </authorList>
    </citation>
    <scope>NUCLEOTIDE SEQUENCE [LARGE SCALE GENOMIC DNA]</scope>
    <source>
        <strain evidence="3 4">NBRC 106168</strain>
    </source>
</reference>
<keyword evidence="1" id="KW-0472">Membrane</keyword>
<protein>
    <recommendedName>
        <fullName evidence="5">Seryl-tRNA synthetase</fullName>
    </recommendedName>
</protein>
<accession>A0A512CG27</accession>
<dbReference type="AlphaFoldDB" id="A0A512CG27"/>
<keyword evidence="4" id="KW-1185">Reference proteome</keyword>
<evidence type="ECO:0000313" key="4">
    <source>
        <dbReference type="Proteomes" id="UP000321301"/>
    </source>
</evidence>
<comment type="caution">
    <text evidence="3">The sequence shown here is derived from an EMBL/GenBank/DDBJ whole genome shotgun (WGS) entry which is preliminary data.</text>
</comment>
<keyword evidence="2" id="KW-0732">Signal</keyword>
<dbReference type="Proteomes" id="UP000321301">
    <property type="component" value="Unassembled WGS sequence"/>
</dbReference>
<evidence type="ECO:0000313" key="3">
    <source>
        <dbReference type="EMBL" id="GEO23174.1"/>
    </source>
</evidence>
<proteinExistence type="predicted"/>
<keyword evidence="1" id="KW-0812">Transmembrane</keyword>
<evidence type="ECO:0008006" key="5">
    <source>
        <dbReference type="Google" id="ProtNLM"/>
    </source>
</evidence>
<feature type="signal peptide" evidence="2">
    <location>
        <begin position="1"/>
        <end position="23"/>
    </location>
</feature>
<organism evidence="3 4">
    <name type="scientific">Cyclobacterium qasimii</name>
    <dbReference type="NCBI Taxonomy" id="1350429"/>
    <lineage>
        <taxon>Bacteria</taxon>
        <taxon>Pseudomonadati</taxon>
        <taxon>Bacteroidota</taxon>
        <taxon>Cytophagia</taxon>
        <taxon>Cytophagales</taxon>
        <taxon>Cyclobacteriaceae</taxon>
        <taxon>Cyclobacterium</taxon>
    </lineage>
</organism>
<gene>
    <name evidence="3" type="ORF">CQA01_37080</name>
</gene>
<dbReference type="EMBL" id="BJYV01000021">
    <property type="protein sequence ID" value="GEO23174.1"/>
    <property type="molecule type" value="Genomic_DNA"/>
</dbReference>
<keyword evidence="1" id="KW-1133">Transmembrane helix</keyword>
<evidence type="ECO:0000256" key="2">
    <source>
        <dbReference type="SAM" id="SignalP"/>
    </source>
</evidence>
<name>A0A512CG27_9BACT</name>
<feature type="transmembrane region" description="Helical" evidence="1">
    <location>
        <begin position="85"/>
        <end position="103"/>
    </location>
</feature>
<dbReference type="RefSeq" id="WP_020891958.1">
    <property type="nucleotide sequence ID" value="NZ_BJYV01000021.1"/>
</dbReference>